<sequence>MSLFTSDNDLGKNFTPLQKQFYSWREENRPIFRELDWDSGKIEVMEKERVLTQANHHVTSSELFDLISETIFTNSDKLKKFLWAMEMQTTQFSLLGECNHGGAFTGYALEPGITSLYPHFEASKTSGSQLDRPGDSSEDESLDSDTATQSYADDPFLPARPPHVEVAMENGRWFHEIGRPASDMRDGCHFTMAKIADSIKELKQGKTRSFRFDINCKDERQIVRVGLLEYSGRTLVPQFVSKRA</sequence>
<evidence type="ECO:0000313" key="3">
    <source>
        <dbReference type="Proteomes" id="UP001338125"/>
    </source>
</evidence>
<keyword evidence="3" id="KW-1185">Reference proteome</keyword>
<evidence type="ECO:0000313" key="2">
    <source>
        <dbReference type="EMBL" id="KAK5990152.1"/>
    </source>
</evidence>
<dbReference type="EMBL" id="JAVFKD010000014">
    <property type="protein sequence ID" value="KAK5990152.1"/>
    <property type="molecule type" value="Genomic_DNA"/>
</dbReference>
<evidence type="ECO:0000256" key="1">
    <source>
        <dbReference type="SAM" id="MobiDB-lite"/>
    </source>
</evidence>
<name>A0ABR0SE89_9HYPO</name>
<dbReference type="Proteomes" id="UP001338125">
    <property type="component" value="Unassembled WGS sequence"/>
</dbReference>
<feature type="region of interest" description="Disordered" evidence="1">
    <location>
        <begin position="124"/>
        <end position="155"/>
    </location>
</feature>
<gene>
    <name evidence="2" type="ORF">PT974_08418</name>
</gene>
<accession>A0ABR0SE89</accession>
<comment type="caution">
    <text evidence="2">The sequence shown here is derived from an EMBL/GenBank/DDBJ whole genome shotgun (WGS) entry which is preliminary data.</text>
</comment>
<organism evidence="2 3">
    <name type="scientific">Cladobotryum mycophilum</name>
    <dbReference type="NCBI Taxonomy" id="491253"/>
    <lineage>
        <taxon>Eukaryota</taxon>
        <taxon>Fungi</taxon>
        <taxon>Dikarya</taxon>
        <taxon>Ascomycota</taxon>
        <taxon>Pezizomycotina</taxon>
        <taxon>Sordariomycetes</taxon>
        <taxon>Hypocreomycetidae</taxon>
        <taxon>Hypocreales</taxon>
        <taxon>Hypocreaceae</taxon>
        <taxon>Cladobotryum</taxon>
    </lineage>
</organism>
<proteinExistence type="predicted"/>
<reference evidence="2 3" key="1">
    <citation type="submission" date="2024-01" db="EMBL/GenBank/DDBJ databases">
        <title>Complete genome of Cladobotryum mycophilum ATHUM6906.</title>
        <authorList>
            <person name="Christinaki A.C."/>
            <person name="Myridakis A.I."/>
            <person name="Kouvelis V.N."/>
        </authorList>
    </citation>
    <scope>NUCLEOTIDE SEQUENCE [LARGE SCALE GENOMIC DNA]</scope>
    <source>
        <strain evidence="2 3">ATHUM6906</strain>
    </source>
</reference>
<protein>
    <submittedName>
        <fullName evidence="2">Uncharacterized protein</fullName>
    </submittedName>
</protein>